<dbReference type="PANTHER" id="PTHR11550">
    <property type="entry name" value="CTP SYNTHASE"/>
    <property type="match status" value="1"/>
</dbReference>
<protein>
    <recommendedName>
        <fullName evidence="3">CTP synthase (glutamine hydrolyzing)</fullName>
        <ecNumber evidence="3">6.3.4.2</ecNumber>
    </recommendedName>
</protein>
<evidence type="ECO:0000256" key="9">
    <source>
        <dbReference type="ARBA" id="ARBA00047781"/>
    </source>
</evidence>
<dbReference type="UniPathway" id="UPA00159">
    <property type="reaction ID" value="UER00277"/>
</dbReference>
<keyword evidence="4" id="KW-0436">Ligase</keyword>
<dbReference type="SUPFAM" id="SSF52317">
    <property type="entry name" value="Class I glutamine amidotransferase-like"/>
    <property type="match status" value="1"/>
</dbReference>
<feature type="domain" description="Glutamine amidotransferase" evidence="10">
    <location>
        <begin position="19"/>
        <end position="203"/>
    </location>
</feature>
<keyword evidence="5" id="KW-0547">Nucleotide-binding</keyword>
<keyword evidence="11" id="KW-0808">Transferase</keyword>
<dbReference type="GO" id="GO:0003883">
    <property type="term" value="F:CTP synthase activity"/>
    <property type="evidence" value="ECO:0007669"/>
    <property type="project" value="UniProtKB-EC"/>
</dbReference>
<sequence length="221" mass="23128">MTSSPRLALVGDRLLDAAAQEPVARAVAALGSHVEATWIPTTAVDASLADFDGVWLTGSPYESEPGVVTAAGIARRAGVPLLGTCGGLQLAVTEFAIQVAGLAEEDVLVPLSCSLGGDECVVLATEGSLFERALGAERTRERYHCSYGLNPATVQVLTDHGLRFTGFDDEGVVRVAELPGHPFFLGTLFQPELADGPEPHPIIRAWAAAAEAANRTTKPSR</sequence>
<keyword evidence="7 11" id="KW-0315">Glutamine amidotransferase</keyword>
<evidence type="ECO:0000256" key="3">
    <source>
        <dbReference type="ARBA" id="ARBA00012291"/>
    </source>
</evidence>
<dbReference type="Proteomes" id="UP000199413">
    <property type="component" value="Unassembled WGS sequence"/>
</dbReference>
<keyword evidence="6" id="KW-0067">ATP-binding</keyword>
<dbReference type="GO" id="GO:0042802">
    <property type="term" value="F:identical protein binding"/>
    <property type="evidence" value="ECO:0007669"/>
    <property type="project" value="TreeGrafter"/>
</dbReference>
<dbReference type="InterPro" id="IPR004468">
    <property type="entry name" value="CTP_synthase"/>
</dbReference>
<accession>A0A1C6RMV9</accession>
<dbReference type="Pfam" id="PF00117">
    <property type="entry name" value="GATase"/>
    <property type="match status" value="1"/>
</dbReference>
<dbReference type="GO" id="GO:0016740">
    <property type="term" value="F:transferase activity"/>
    <property type="evidence" value="ECO:0007669"/>
    <property type="project" value="UniProtKB-KW"/>
</dbReference>
<dbReference type="GO" id="GO:0044210">
    <property type="term" value="P:'de novo' CTP biosynthetic process"/>
    <property type="evidence" value="ECO:0007669"/>
    <property type="project" value="UniProtKB-UniPathway"/>
</dbReference>
<dbReference type="GO" id="GO:0005524">
    <property type="term" value="F:ATP binding"/>
    <property type="evidence" value="ECO:0007669"/>
    <property type="project" value="UniProtKB-KW"/>
</dbReference>
<dbReference type="InterPro" id="IPR029062">
    <property type="entry name" value="Class_I_gatase-like"/>
</dbReference>
<organism evidence="11 12">
    <name type="scientific">Micromonospora rhizosphaerae</name>
    <dbReference type="NCBI Taxonomy" id="568872"/>
    <lineage>
        <taxon>Bacteria</taxon>
        <taxon>Bacillati</taxon>
        <taxon>Actinomycetota</taxon>
        <taxon>Actinomycetes</taxon>
        <taxon>Micromonosporales</taxon>
        <taxon>Micromonosporaceae</taxon>
        <taxon>Micromonospora</taxon>
    </lineage>
</organism>
<comment type="similarity">
    <text evidence="2">Belongs to the CTP synthase family.</text>
</comment>
<name>A0A1C6RMV9_9ACTN</name>
<dbReference type="GO" id="GO:0005829">
    <property type="term" value="C:cytosol"/>
    <property type="evidence" value="ECO:0007669"/>
    <property type="project" value="TreeGrafter"/>
</dbReference>
<evidence type="ECO:0000259" key="10">
    <source>
        <dbReference type="Pfam" id="PF00117"/>
    </source>
</evidence>
<keyword evidence="12" id="KW-1185">Reference proteome</keyword>
<evidence type="ECO:0000256" key="7">
    <source>
        <dbReference type="ARBA" id="ARBA00022962"/>
    </source>
</evidence>
<dbReference type="OrthoDB" id="3286005at2"/>
<dbReference type="AlphaFoldDB" id="A0A1C6RMV9"/>
<dbReference type="InterPro" id="IPR017926">
    <property type="entry name" value="GATASE"/>
</dbReference>
<gene>
    <name evidence="11" type="ORF">GA0070624_1547</name>
</gene>
<proteinExistence type="inferred from homology"/>
<dbReference type="STRING" id="568872.GA0070624_1547"/>
<evidence type="ECO:0000313" key="11">
    <source>
        <dbReference type="EMBL" id="SCL18517.1"/>
    </source>
</evidence>
<comment type="catalytic activity">
    <reaction evidence="9">
        <text>UTP + L-glutamine + ATP + H2O = CTP + L-glutamate + ADP + phosphate + 2 H(+)</text>
        <dbReference type="Rhea" id="RHEA:26426"/>
        <dbReference type="ChEBI" id="CHEBI:15377"/>
        <dbReference type="ChEBI" id="CHEBI:15378"/>
        <dbReference type="ChEBI" id="CHEBI:29985"/>
        <dbReference type="ChEBI" id="CHEBI:30616"/>
        <dbReference type="ChEBI" id="CHEBI:37563"/>
        <dbReference type="ChEBI" id="CHEBI:43474"/>
        <dbReference type="ChEBI" id="CHEBI:46398"/>
        <dbReference type="ChEBI" id="CHEBI:58359"/>
        <dbReference type="ChEBI" id="CHEBI:456216"/>
        <dbReference type="EC" id="6.3.4.2"/>
    </reaction>
</comment>
<evidence type="ECO:0000256" key="6">
    <source>
        <dbReference type="ARBA" id="ARBA00022840"/>
    </source>
</evidence>
<evidence type="ECO:0000256" key="1">
    <source>
        <dbReference type="ARBA" id="ARBA00005171"/>
    </source>
</evidence>
<evidence type="ECO:0000256" key="2">
    <source>
        <dbReference type="ARBA" id="ARBA00007533"/>
    </source>
</evidence>
<evidence type="ECO:0000256" key="4">
    <source>
        <dbReference type="ARBA" id="ARBA00022598"/>
    </source>
</evidence>
<evidence type="ECO:0000313" key="12">
    <source>
        <dbReference type="Proteomes" id="UP000199413"/>
    </source>
</evidence>
<dbReference type="PROSITE" id="PS51273">
    <property type="entry name" value="GATASE_TYPE_1"/>
    <property type="match status" value="1"/>
</dbReference>
<evidence type="ECO:0000256" key="5">
    <source>
        <dbReference type="ARBA" id="ARBA00022741"/>
    </source>
</evidence>
<dbReference type="RefSeq" id="WP_091338090.1">
    <property type="nucleotide sequence ID" value="NZ_FMHV01000002.1"/>
</dbReference>
<comment type="pathway">
    <text evidence="1">Pyrimidine metabolism; CTP biosynthesis via de novo pathway; CTP from UDP: step 2/2.</text>
</comment>
<dbReference type="GO" id="GO:0019856">
    <property type="term" value="P:pyrimidine nucleobase biosynthetic process"/>
    <property type="evidence" value="ECO:0007669"/>
    <property type="project" value="TreeGrafter"/>
</dbReference>
<dbReference type="EC" id="6.3.4.2" evidence="3"/>
<dbReference type="PANTHER" id="PTHR11550:SF0">
    <property type="entry name" value="CTP SYNTHASE-RELATED"/>
    <property type="match status" value="1"/>
</dbReference>
<dbReference type="Gene3D" id="3.40.50.880">
    <property type="match status" value="2"/>
</dbReference>
<evidence type="ECO:0000256" key="8">
    <source>
        <dbReference type="ARBA" id="ARBA00022975"/>
    </source>
</evidence>
<reference evidence="12" key="1">
    <citation type="submission" date="2016-06" db="EMBL/GenBank/DDBJ databases">
        <authorList>
            <person name="Varghese N."/>
            <person name="Submissions Spin"/>
        </authorList>
    </citation>
    <scope>NUCLEOTIDE SEQUENCE [LARGE SCALE GENOMIC DNA]</scope>
    <source>
        <strain evidence="12">DSM 45431</strain>
    </source>
</reference>
<keyword evidence="8" id="KW-0665">Pyrimidine biosynthesis</keyword>
<dbReference type="EMBL" id="FMHV01000002">
    <property type="protein sequence ID" value="SCL18517.1"/>
    <property type="molecule type" value="Genomic_DNA"/>
</dbReference>